<evidence type="ECO:0000313" key="2">
    <source>
        <dbReference type="EnsemblPlants" id="ORUFI11G20230.1"/>
    </source>
</evidence>
<name>A0A0E0RAJ0_ORYRU</name>
<dbReference type="Proteomes" id="UP000008022">
    <property type="component" value="Unassembled WGS sequence"/>
</dbReference>
<reference evidence="3" key="1">
    <citation type="submission" date="2013-06" db="EMBL/GenBank/DDBJ databases">
        <authorList>
            <person name="Zhao Q."/>
        </authorList>
    </citation>
    <scope>NUCLEOTIDE SEQUENCE</scope>
    <source>
        <strain evidence="3">cv. W1943</strain>
    </source>
</reference>
<dbReference type="Gramene" id="ORUFI11G20230.1">
    <property type="protein sequence ID" value="ORUFI11G20230.1"/>
    <property type="gene ID" value="ORUFI11G20230"/>
</dbReference>
<organism evidence="2 3">
    <name type="scientific">Oryza rufipogon</name>
    <name type="common">Brownbeard rice</name>
    <name type="synonym">Asian wild rice</name>
    <dbReference type="NCBI Taxonomy" id="4529"/>
    <lineage>
        <taxon>Eukaryota</taxon>
        <taxon>Viridiplantae</taxon>
        <taxon>Streptophyta</taxon>
        <taxon>Embryophyta</taxon>
        <taxon>Tracheophyta</taxon>
        <taxon>Spermatophyta</taxon>
        <taxon>Magnoliopsida</taxon>
        <taxon>Liliopsida</taxon>
        <taxon>Poales</taxon>
        <taxon>Poaceae</taxon>
        <taxon>BOP clade</taxon>
        <taxon>Oryzoideae</taxon>
        <taxon>Oryzeae</taxon>
        <taxon>Oryzinae</taxon>
        <taxon>Oryza</taxon>
    </lineage>
</organism>
<dbReference type="EnsemblPlants" id="ORUFI11G20230.1">
    <property type="protein sequence ID" value="ORUFI11G20230.1"/>
    <property type="gene ID" value="ORUFI11G20230"/>
</dbReference>
<accession>A0A0E0RAJ0</accession>
<keyword evidence="3" id="KW-1185">Reference proteome</keyword>
<dbReference type="AlphaFoldDB" id="A0A0E0RAJ0"/>
<proteinExistence type="predicted"/>
<evidence type="ECO:0000313" key="3">
    <source>
        <dbReference type="Proteomes" id="UP000008022"/>
    </source>
</evidence>
<dbReference type="HOGENOM" id="CLU_098426_0_0_1"/>
<evidence type="ECO:0000256" key="1">
    <source>
        <dbReference type="SAM" id="MobiDB-lite"/>
    </source>
</evidence>
<feature type="region of interest" description="Disordered" evidence="1">
    <location>
        <begin position="47"/>
        <end position="90"/>
    </location>
</feature>
<reference evidence="2" key="2">
    <citation type="submission" date="2015-06" db="UniProtKB">
        <authorList>
            <consortium name="EnsemblPlants"/>
        </authorList>
    </citation>
    <scope>IDENTIFICATION</scope>
</reference>
<sequence>MAAAAKTKPLSLRLLLCFKLPWPCGDLELPWLFKSISTLAQGRLVAGDLPSPSSDGGGGGGGEEEEPRIGGGGGAAGAGEREGRGRAGVLLPAAPPVRVAAGARARARGRRRRVDRFAIADAEDDRWLSEIFVMTDEDLGVSLELEGCPRNDRFSQLGFLILILSLR</sequence>
<dbReference type="OMA" id="EGCPRND"/>
<protein>
    <submittedName>
        <fullName evidence="2">Uncharacterized protein</fullName>
    </submittedName>
</protein>